<dbReference type="AlphaFoldDB" id="A0A1G7QLY9"/>
<comment type="cofactor">
    <cofactor evidence="9">
        <name>Zn(2+)</name>
        <dbReference type="ChEBI" id="CHEBI:29105"/>
    </cofactor>
    <text evidence="9">Binds 1 zinc ion per subunit.</text>
</comment>
<feature type="binding site" evidence="9">
    <location>
        <position position="219"/>
    </location>
    <ligand>
        <name>Zn(2+)</name>
        <dbReference type="ChEBI" id="CHEBI:29105"/>
        <note>catalytic</note>
    </ligand>
</feature>
<dbReference type="GO" id="GO:0071555">
    <property type="term" value="P:cell wall organization"/>
    <property type="evidence" value="ECO:0007669"/>
    <property type="project" value="UniProtKB-KW"/>
</dbReference>
<dbReference type="CDD" id="cd14840">
    <property type="entry name" value="D-Ala-D-Ala_dipeptidase_Aad"/>
    <property type="match status" value="1"/>
</dbReference>
<evidence type="ECO:0000313" key="10">
    <source>
        <dbReference type="EMBL" id="SDF99567.1"/>
    </source>
</evidence>
<dbReference type="HAMAP" id="MF_01924">
    <property type="entry name" value="A_A_dipeptidase"/>
    <property type="match status" value="1"/>
</dbReference>
<dbReference type="SUPFAM" id="SSF55166">
    <property type="entry name" value="Hedgehog/DD-peptidase"/>
    <property type="match status" value="1"/>
</dbReference>
<keyword evidence="7 9" id="KW-0482">Metalloprotease</keyword>
<evidence type="ECO:0000256" key="9">
    <source>
        <dbReference type="HAMAP-Rule" id="MF_01924"/>
    </source>
</evidence>
<keyword evidence="3 9" id="KW-0479">Metal-binding</keyword>
<sequence length="239" mass="27303">MKINYRMLLKTVILLLYVILTNNIYLAYAQKIPLNKYGLPVVNTVALYKELVSADSNQAFVNIMTYIPGIRKDIRYATANNFTHKVLYPYAAVYLRLPAAKALKAVQLELNKKGLGLLIFDGYRPYSVTEMMWEIVPDDRYAADPHAGSGHNRGVAVDLTIVDLRTGKPLPMPSGYDDFTEKAHHDYAEPNPAIAANRALLRSTMERYGFVPLATEWWHYYLKDHKLYPLMNIAFKDLQ</sequence>
<evidence type="ECO:0000256" key="8">
    <source>
        <dbReference type="ARBA" id="ARBA00023316"/>
    </source>
</evidence>
<comment type="catalytic activity">
    <reaction evidence="1 9">
        <text>D-alanyl-D-alanine + H2O = 2 D-alanine</text>
        <dbReference type="Rhea" id="RHEA:20661"/>
        <dbReference type="ChEBI" id="CHEBI:15377"/>
        <dbReference type="ChEBI" id="CHEBI:57416"/>
        <dbReference type="ChEBI" id="CHEBI:57822"/>
        <dbReference type="EC" id="3.4.13.22"/>
    </reaction>
</comment>
<gene>
    <name evidence="10" type="ORF">SAMN04488121_103110</name>
</gene>
<evidence type="ECO:0000256" key="6">
    <source>
        <dbReference type="ARBA" id="ARBA00022997"/>
    </source>
</evidence>
<organism evidence="10 11">
    <name type="scientific">Chitinophaga filiformis</name>
    <name type="common">Myxococcus filiformis</name>
    <name type="synonym">Flexibacter filiformis</name>
    <dbReference type="NCBI Taxonomy" id="104663"/>
    <lineage>
        <taxon>Bacteria</taxon>
        <taxon>Pseudomonadati</taxon>
        <taxon>Bacteroidota</taxon>
        <taxon>Chitinophagia</taxon>
        <taxon>Chitinophagales</taxon>
        <taxon>Chitinophagaceae</taxon>
        <taxon>Chitinophaga</taxon>
    </lineage>
</organism>
<proteinExistence type="inferred from homology"/>
<dbReference type="Pfam" id="PF01427">
    <property type="entry name" value="Peptidase_M15"/>
    <property type="match status" value="1"/>
</dbReference>
<keyword evidence="8" id="KW-0961">Cell wall biogenesis/degradation</keyword>
<evidence type="ECO:0000256" key="3">
    <source>
        <dbReference type="ARBA" id="ARBA00022723"/>
    </source>
</evidence>
<dbReference type="InterPro" id="IPR009045">
    <property type="entry name" value="Zn_M74/Hedgehog-like"/>
</dbReference>
<dbReference type="GO" id="GO:0008270">
    <property type="term" value="F:zinc ion binding"/>
    <property type="evidence" value="ECO:0007669"/>
    <property type="project" value="UniProtKB-UniRule"/>
</dbReference>
<keyword evidence="2 9" id="KW-0645">Protease</keyword>
<dbReference type="PANTHER" id="PTHR43126">
    <property type="entry name" value="D-ALANYL-D-ALANINE DIPEPTIDASE"/>
    <property type="match status" value="1"/>
</dbReference>
<keyword evidence="4 9" id="KW-0378">Hydrolase</keyword>
<evidence type="ECO:0000256" key="1">
    <source>
        <dbReference type="ARBA" id="ARBA00001362"/>
    </source>
</evidence>
<feature type="binding site" evidence="9">
    <location>
        <position position="151"/>
    </location>
    <ligand>
        <name>Zn(2+)</name>
        <dbReference type="ChEBI" id="CHEBI:29105"/>
        <note>catalytic</note>
    </ligand>
</feature>
<dbReference type="Proteomes" id="UP000199045">
    <property type="component" value="Unassembled WGS sequence"/>
</dbReference>
<dbReference type="PANTHER" id="PTHR43126:SF1">
    <property type="entry name" value="D-ALANYL-D-ALANINE DIPEPTIDASE"/>
    <property type="match status" value="1"/>
</dbReference>
<keyword evidence="5 9" id="KW-0862">Zinc</keyword>
<feature type="binding site" evidence="9">
    <location>
        <position position="158"/>
    </location>
    <ligand>
        <name>Zn(2+)</name>
        <dbReference type="ChEBI" id="CHEBI:29105"/>
        <note>catalytic</note>
    </ligand>
</feature>
<comment type="similarity">
    <text evidence="9">Belongs to the peptidase M15D family.</text>
</comment>
<dbReference type="InterPro" id="IPR000755">
    <property type="entry name" value="A_A_dipeptidase"/>
</dbReference>
<dbReference type="GO" id="GO:0006508">
    <property type="term" value="P:proteolysis"/>
    <property type="evidence" value="ECO:0007669"/>
    <property type="project" value="UniProtKB-KW"/>
</dbReference>
<feature type="site" description="Transition state stabilizer" evidence="9">
    <location>
        <position position="124"/>
    </location>
</feature>
<evidence type="ECO:0000256" key="4">
    <source>
        <dbReference type="ARBA" id="ARBA00022801"/>
    </source>
</evidence>
<feature type="active site" description="Proton donor/acceptor" evidence="9">
    <location>
        <position position="216"/>
    </location>
</feature>
<dbReference type="GO" id="GO:0160237">
    <property type="term" value="F:D-Ala-D-Ala dipeptidase activity"/>
    <property type="evidence" value="ECO:0007669"/>
    <property type="project" value="UniProtKB-EC"/>
</dbReference>
<protein>
    <recommendedName>
        <fullName evidence="9">D-alanyl-D-alanine dipeptidase</fullName>
        <shortName evidence="9">D-Ala-D-Ala dipeptidase</shortName>
        <ecNumber evidence="9">3.4.13.22</ecNumber>
    </recommendedName>
</protein>
<dbReference type="EC" id="3.4.13.22" evidence="9"/>
<accession>A0A1G7QLY9</accession>
<dbReference type="EMBL" id="FNBN01000003">
    <property type="protein sequence ID" value="SDF99567.1"/>
    <property type="molecule type" value="Genomic_DNA"/>
</dbReference>
<keyword evidence="6 9" id="KW-0224">Dipeptidase</keyword>
<evidence type="ECO:0000313" key="11">
    <source>
        <dbReference type="Proteomes" id="UP000199045"/>
    </source>
</evidence>
<dbReference type="Gene3D" id="3.30.1380.10">
    <property type="match status" value="1"/>
</dbReference>
<dbReference type="STRING" id="104663.SAMN04488121_103110"/>
<comment type="function">
    <text evidence="9">Catalyzes hydrolysis of the D-alanyl-D-alanine dipeptide.</text>
</comment>
<evidence type="ECO:0000256" key="5">
    <source>
        <dbReference type="ARBA" id="ARBA00022833"/>
    </source>
</evidence>
<evidence type="ECO:0000256" key="7">
    <source>
        <dbReference type="ARBA" id="ARBA00023049"/>
    </source>
</evidence>
<name>A0A1G7QLY9_CHIFI</name>
<evidence type="ECO:0000256" key="2">
    <source>
        <dbReference type="ARBA" id="ARBA00022670"/>
    </source>
</evidence>
<reference evidence="10 11" key="1">
    <citation type="submission" date="2016-10" db="EMBL/GenBank/DDBJ databases">
        <authorList>
            <person name="de Groot N.N."/>
        </authorList>
    </citation>
    <scope>NUCLEOTIDE SEQUENCE [LARGE SCALE GENOMIC DNA]</scope>
    <source>
        <strain evidence="10 11">DSM 527</strain>
    </source>
</reference>
<dbReference type="GO" id="GO:0008237">
    <property type="term" value="F:metallopeptidase activity"/>
    <property type="evidence" value="ECO:0007669"/>
    <property type="project" value="UniProtKB-KW"/>
</dbReference>